<feature type="transmembrane region" description="Helical" evidence="9">
    <location>
        <begin position="24"/>
        <end position="42"/>
    </location>
</feature>
<keyword evidence="12" id="KW-1185">Reference proteome</keyword>
<evidence type="ECO:0000256" key="6">
    <source>
        <dbReference type="ARBA" id="ARBA00023186"/>
    </source>
</evidence>
<evidence type="ECO:0000256" key="5">
    <source>
        <dbReference type="ARBA" id="ARBA00023136"/>
    </source>
</evidence>
<evidence type="ECO:0000256" key="7">
    <source>
        <dbReference type="ARBA" id="ARBA00024197"/>
    </source>
</evidence>
<comment type="caution">
    <text evidence="11">The sequence shown here is derived from an EMBL/GenBank/DDBJ whole genome shotgun (WGS) entry which is preliminary data.</text>
</comment>
<dbReference type="EMBL" id="PKLZ01000014">
    <property type="protein sequence ID" value="PLW81335.1"/>
    <property type="molecule type" value="Genomic_DNA"/>
</dbReference>
<keyword evidence="2" id="KW-1003">Cell membrane</keyword>
<evidence type="ECO:0000256" key="4">
    <source>
        <dbReference type="ARBA" id="ARBA00022989"/>
    </source>
</evidence>
<accession>A0A2N5XYW3</accession>
<organism evidence="11 12">
    <name type="scientific">Kineobactrum sediminis</name>
    <dbReference type="NCBI Taxonomy" id="1905677"/>
    <lineage>
        <taxon>Bacteria</taxon>
        <taxon>Pseudomonadati</taxon>
        <taxon>Pseudomonadota</taxon>
        <taxon>Gammaproteobacteria</taxon>
        <taxon>Cellvibrionales</taxon>
        <taxon>Halieaceae</taxon>
        <taxon>Kineobactrum</taxon>
    </lineage>
</organism>
<dbReference type="PANTHER" id="PTHR38035:SF1">
    <property type="entry name" value="ANCILLARY SECYEG TRANSLOCON SUBUNIT"/>
    <property type="match status" value="1"/>
</dbReference>
<gene>
    <name evidence="11" type="ORF">CWI75_16000</name>
</gene>
<dbReference type="GO" id="GO:0005886">
    <property type="term" value="C:plasma membrane"/>
    <property type="evidence" value="ECO:0007669"/>
    <property type="project" value="UniProtKB-SubCell"/>
</dbReference>
<evidence type="ECO:0000313" key="11">
    <source>
        <dbReference type="EMBL" id="PLW81335.1"/>
    </source>
</evidence>
<proteinExistence type="inferred from homology"/>
<dbReference type="Pfam" id="PF09976">
    <property type="entry name" value="TPR_21"/>
    <property type="match status" value="1"/>
</dbReference>
<dbReference type="InterPro" id="IPR018704">
    <property type="entry name" value="SecYEG/CpoB_TPR"/>
</dbReference>
<keyword evidence="5 9" id="KW-0472">Membrane</keyword>
<evidence type="ECO:0000256" key="9">
    <source>
        <dbReference type="SAM" id="Phobius"/>
    </source>
</evidence>
<dbReference type="AlphaFoldDB" id="A0A2N5XYW3"/>
<dbReference type="PIRSF" id="PIRSF006170">
    <property type="entry name" value="YfgM"/>
    <property type="match status" value="1"/>
</dbReference>
<dbReference type="Proteomes" id="UP000234845">
    <property type="component" value="Unassembled WGS sequence"/>
</dbReference>
<evidence type="ECO:0000256" key="3">
    <source>
        <dbReference type="ARBA" id="ARBA00022692"/>
    </source>
</evidence>
<evidence type="ECO:0000256" key="2">
    <source>
        <dbReference type="ARBA" id="ARBA00022475"/>
    </source>
</evidence>
<name>A0A2N5XYW3_9GAMM</name>
<dbReference type="GO" id="GO:0044877">
    <property type="term" value="F:protein-containing complex binding"/>
    <property type="evidence" value="ECO:0007669"/>
    <property type="project" value="InterPro"/>
</dbReference>
<evidence type="ECO:0000256" key="1">
    <source>
        <dbReference type="ARBA" id="ARBA00004401"/>
    </source>
</evidence>
<protein>
    <recommendedName>
        <fullName evidence="8">Ancillary SecYEG translocon subunit</fullName>
    </recommendedName>
</protein>
<sequence>MDSFRTEEEQVEAIRRWWDENGRSTLVTIVLVLVAVFGWQGWQRYSDERTATASDVYQRMLEAASAAGQGTQATTELERLAGVLRSDFGGTVYARFAALHLASAAVAEDDLETAETELRWVLGKASTGSEIAAVAQLRLARVLAAAGETGQALGLLEEGGNGDYRAAYLLARGDVLAAAERNEEALEAYREAEAVVQAYPAQLNVETLQAKLQSLASPAPASSKGES</sequence>
<evidence type="ECO:0000256" key="8">
    <source>
        <dbReference type="ARBA" id="ARBA00024235"/>
    </source>
</evidence>
<feature type="domain" description="Ancillary SecYEG translocon subunit/Cell division coordinator CpoB TPR" evidence="10">
    <location>
        <begin position="15"/>
        <end position="216"/>
    </location>
</feature>
<comment type="subcellular location">
    <subcellularLocation>
        <location evidence="1">Cell membrane</location>
        <topology evidence="1">Single-pass type II membrane protein</topology>
    </subcellularLocation>
</comment>
<dbReference type="PANTHER" id="PTHR38035">
    <property type="entry name" value="UPF0070 PROTEIN YFGM"/>
    <property type="match status" value="1"/>
</dbReference>
<reference evidence="12" key="1">
    <citation type="submission" date="2017-11" db="EMBL/GenBank/DDBJ databases">
        <title>The draft genome sequence of Chromatocurvus sp. F02.</title>
        <authorList>
            <person name="Du Z.-J."/>
            <person name="Chang Y.-Q."/>
        </authorList>
    </citation>
    <scope>NUCLEOTIDE SEQUENCE [LARGE SCALE GENOMIC DNA]</scope>
    <source>
        <strain evidence="12">F02</strain>
    </source>
</reference>
<dbReference type="InterPro" id="IPR011990">
    <property type="entry name" value="TPR-like_helical_dom_sf"/>
</dbReference>
<dbReference type="Gene3D" id="1.25.40.10">
    <property type="entry name" value="Tetratricopeptide repeat domain"/>
    <property type="match status" value="1"/>
</dbReference>
<keyword evidence="3 9" id="KW-0812">Transmembrane</keyword>
<evidence type="ECO:0000313" key="12">
    <source>
        <dbReference type="Proteomes" id="UP000234845"/>
    </source>
</evidence>
<evidence type="ECO:0000259" key="10">
    <source>
        <dbReference type="Pfam" id="PF09976"/>
    </source>
</evidence>
<keyword evidence="4 9" id="KW-1133">Transmembrane helix</keyword>
<keyword evidence="6" id="KW-0143">Chaperone</keyword>
<dbReference type="RefSeq" id="WP_101522536.1">
    <property type="nucleotide sequence ID" value="NZ_PKLZ01000014.1"/>
</dbReference>
<dbReference type="InterPro" id="IPR026039">
    <property type="entry name" value="YfgM"/>
</dbReference>
<comment type="similarity">
    <text evidence="7">Belongs to the YfgM family.</text>
</comment>